<evidence type="ECO:0000256" key="1">
    <source>
        <dbReference type="SAM" id="Phobius"/>
    </source>
</evidence>
<reference evidence="3" key="1">
    <citation type="submission" date="2016-12" db="EMBL/GenBank/DDBJ databases">
        <authorList>
            <person name="Jung M.Y."/>
            <person name="Lee S.H."/>
        </authorList>
    </citation>
    <scope>NUCLEOTIDE SEQUENCE [LARGE SCALE GENOMIC DNA]</scope>
    <source>
        <strain evidence="3">WiKim39</strain>
    </source>
</reference>
<feature type="transmembrane region" description="Helical" evidence="1">
    <location>
        <begin position="66"/>
        <end position="84"/>
    </location>
</feature>
<sequence length="112" mass="13293">MKNLWNKVEKSKSTYIALISIVLVFIMPILFNLFNLGRTNRIVWLFFVINVIFSGFIGWFTRKYQLSFFNLAIFPVIFVISVFVKYGRYGYFLAGIYLVLSILLYFLFDNEN</sequence>
<feature type="transmembrane region" description="Helical" evidence="1">
    <location>
        <begin position="15"/>
        <end position="35"/>
    </location>
</feature>
<proteinExistence type="predicted"/>
<organism evidence="2 3">
    <name type="scientific">Companilactobacillus allii</name>
    <dbReference type="NCBI Taxonomy" id="1847728"/>
    <lineage>
        <taxon>Bacteria</taxon>
        <taxon>Bacillati</taxon>
        <taxon>Bacillota</taxon>
        <taxon>Bacilli</taxon>
        <taxon>Lactobacillales</taxon>
        <taxon>Lactobacillaceae</taxon>
        <taxon>Companilactobacillus</taxon>
    </lineage>
</organism>
<dbReference type="Proteomes" id="UP000187499">
    <property type="component" value="Chromosome"/>
</dbReference>
<name>A0A1P8Q4Q0_9LACO</name>
<dbReference type="STRING" id="1847728.BTM29_09500"/>
<gene>
    <name evidence="2" type="ORF">BTM29_09500</name>
</gene>
<dbReference type="AlphaFoldDB" id="A0A1P8Q4Q0"/>
<evidence type="ECO:0000313" key="2">
    <source>
        <dbReference type="EMBL" id="APX72769.1"/>
    </source>
</evidence>
<keyword evidence="1" id="KW-0472">Membrane</keyword>
<keyword evidence="1" id="KW-0812">Transmembrane</keyword>
<feature type="transmembrane region" description="Helical" evidence="1">
    <location>
        <begin position="91"/>
        <end position="108"/>
    </location>
</feature>
<accession>A0A1P8Q4Q0</accession>
<dbReference type="OrthoDB" id="2298612at2"/>
<feature type="transmembrane region" description="Helical" evidence="1">
    <location>
        <begin position="42"/>
        <end position="60"/>
    </location>
</feature>
<evidence type="ECO:0000313" key="3">
    <source>
        <dbReference type="Proteomes" id="UP000187499"/>
    </source>
</evidence>
<dbReference type="EMBL" id="CP019323">
    <property type="protein sequence ID" value="APX72769.1"/>
    <property type="molecule type" value="Genomic_DNA"/>
</dbReference>
<keyword evidence="3" id="KW-1185">Reference proteome</keyword>
<dbReference type="KEGG" id="lalw:BTM29_09500"/>
<protein>
    <submittedName>
        <fullName evidence="2">Uncharacterized protein</fullName>
    </submittedName>
</protein>
<keyword evidence="1" id="KW-1133">Transmembrane helix</keyword>
<dbReference type="RefSeq" id="WP_076616662.1">
    <property type="nucleotide sequence ID" value="NZ_CP019323.1"/>
</dbReference>